<dbReference type="SMART" id="SM00232">
    <property type="entry name" value="JAB_MPN"/>
    <property type="match status" value="1"/>
</dbReference>
<dbReference type="AlphaFoldDB" id="A0A316Z2X1"/>
<proteinExistence type="inferred from homology"/>
<feature type="region of interest" description="Disordered" evidence="3">
    <location>
        <begin position="314"/>
        <end position="349"/>
    </location>
</feature>
<name>A0A316Z2X1_9BASI</name>
<evidence type="ECO:0000256" key="3">
    <source>
        <dbReference type="SAM" id="MobiDB-lite"/>
    </source>
</evidence>
<keyword evidence="2" id="KW-0539">Nucleus</keyword>
<dbReference type="InterPro" id="IPR024969">
    <property type="entry name" value="EIF3F/CSN6-like_C"/>
</dbReference>
<accession>A0A316Z2X1</accession>
<dbReference type="OrthoDB" id="1378at2759"/>
<protein>
    <recommendedName>
        <fullName evidence="2">COP9 signalosome complex subunit 6</fullName>
    </recommendedName>
</protein>
<dbReference type="Proteomes" id="UP000245946">
    <property type="component" value="Unassembled WGS sequence"/>
</dbReference>
<gene>
    <name evidence="5" type="ORF">FA09DRAFT_331703</name>
</gene>
<feature type="compositionally biased region" description="Basic residues" evidence="3">
    <location>
        <begin position="336"/>
        <end position="346"/>
    </location>
</feature>
<sequence>MPAAVVLDTPREAGAGINILLHPLPVLSISDHLTRATAQAQGSPGSSAGARVYGALLGTQTGRDVEVQNSFEMRMHGDGSVVDAAWLVTRLASYKQVFPTFDFLGWYGCGGAPSATDLAVHKQLLEHNESAIFLQLSPSRAALHDARSRAELPVAIYEGVIELAKAADEDAAMAPPEGAGPELFFVRSAYRLETGEAERIAVDHTSRPPEGGTGESSLVANLTTSHNAISMLAERIQHVHAYVRGVREGSVPRDEEALRQVRALLASRPRMRQVPEWQAEFETASVSCASSASLADTGASGVQRRAAHVLPREHDQGPALAQRARRQVRHGAERPRRARRRTRRSPLCRPLAQADARRRLGVLSCLLERLSSAPPLYFYLHSVSSIADEI</sequence>
<dbReference type="STRING" id="58919.A0A316Z2X1"/>
<reference evidence="5 6" key="1">
    <citation type="journal article" date="2018" name="Mol. Biol. Evol.">
        <title>Broad Genomic Sampling Reveals a Smut Pathogenic Ancestry of the Fungal Clade Ustilaginomycotina.</title>
        <authorList>
            <person name="Kijpornyongpan T."/>
            <person name="Mondo S.J."/>
            <person name="Barry K."/>
            <person name="Sandor L."/>
            <person name="Lee J."/>
            <person name="Lipzen A."/>
            <person name="Pangilinan J."/>
            <person name="LaButti K."/>
            <person name="Hainaut M."/>
            <person name="Henrissat B."/>
            <person name="Grigoriev I.V."/>
            <person name="Spatafora J.W."/>
            <person name="Aime M.C."/>
        </authorList>
    </citation>
    <scope>NUCLEOTIDE SEQUENCE [LARGE SCALE GENOMIC DNA]</scope>
    <source>
        <strain evidence="5 6">MCA 4186</strain>
    </source>
</reference>
<dbReference type="GO" id="GO:0008180">
    <property type="term" value="C:COP9 signalosome"/>
    <property type="evidence" value="ECO:0007669"/>
    <property type="project" value="UniProtKB-UniRule"/>
</dbReference>
<dbReference type="Gene3D" id="3.40.140.10">
    <property type="entry name" value="Cytidine Deaminase, domain 2"/>
    <property type="match status" value="1"/>
</dbReference>
<dbReference type="GO" id="GO:0000338">
    <property type="term" value="P:protein deneddylation"/>
    <property type="evidence" value="ECO:0007669"/>
    <property type="project" value="InterPro"/>
</dbReference>
<comment type="function">
    <text evidence="2">Component of the COP9 signalosome complex (CSN), a complex involved in various cellular and developmental processes.</text>
</comment>
<comment type="similarity">
    <text evidence="1 2">Belongs to the peptidase M67A family. CSN6 subfamily.</text>
</comment>
<keyword evidence="2" id="KW-0963">Cytoplasm</keyword>
<comment type="subcellular location">
    <subcellularLocation>
        <location evidence="2">Cytoplasm</location>
    </subcellularLocation>
    <subcellularLocation>
        <location evidence="2">Nucleus</location>
    </subcellularLocation>
</comment>
<feature type="domain" description="JAB1/MPN/MOV34 metalloenzyme" evidence="4">
    <location>
        <begin position="18"/>
        <end position="162"/>
    </location>
</feature>
<dbReference type="CDD" id="cd08063">
    <property type="entry name" value="MPN_CSN6"/>
    <property type="match status" value="1"/>
</dbReference>
<evidence type="ECO:0000313" key="5">
    <source>
        <dbReference type="EMBL" id="PWN96130.1"/>
    </source>
</evidence>
<dbReference type="PANTHER" id="PTHR10540:SF8">
    <property type="entry name" value="COP9 SIGNALOSOME COMPLEX SUBUNIT 6"/>
    <property type="match status" value="1"/>
</dbReference>
<dbReference type="GO" id="GO:0005737">
    <property type="term" value="C:cytoplasm"/>
    <property type="evidence" value="ECO:0007669"/>
    <property type="project" value="UniProtKB-SubCell"/>
</dbReference>
<dbReference type="RefSeq" id="XP_025596409.1">
    <property type="nucleotide sequence ID" value="XM_025743144.1"/>
</dbReference>
<evidence type="ECO:0000256" key="1">
    <source>
        <dbReference type="ARBA" id="ARBA00010893"/>
    </source>
</evidence>
<keyword evidence="2" id="KW-0736">Signalosome</keyword>
<keyword evidence="6" id="KW-1185">Reference proteome</keyword>
<evidence type="ECO:0000313" key="6">
    <source>
        <dbReference type="Proteomes" id="UP000245946"/>
    </source>
</evidence>
<dbReference type="GO" id="GO:0008237">
    <property type="term" value="F:metallopeptidase activity"/>
    <property type="evidence" value="ECO:0007669"/>
    <property type="project" value="InterPro"/>
</dbReference>
<dbReference type="PANTHER" id="PTHR10540">
    <property type="entry name" value="EUKARYOTIC TRANSLATION INITIATION FACTOR 3 SUBUNIT F-RELATED"/>
    <property type="match status" value="1"/>
</dbReference>
<dbReference type="Pfam" id="PF01398">
    <property type="entry name" value="JAB"/>
    <property type="match status" value="1"/>
</dbReference>
<dbReference type="InterPro" id="IPR000555">
    <property type="entry name" value="JAMM/MPN+_dom"/>
</dbReference>
<organism evidence="5 6">
    <name type="scientific">Tilletiopsis washingtonensis</name>
    <dbReference type="NCBI Taxonomy" id="58919"/>
    <lineage>
        <taxon>Eukaryota</taxon>
        <taxon>Fungi</taxon>
        <taxon>Dikarya</taxon>
        <taxon>Basidiomycota</taxon>
        <taxon>Ustilaginomycotina</taxon>
        <taxon>Exobasidiomycetes</taxon>
        <taxon>Entylomatales</taxon>
        <taxon>Entylomatales incertae sedis</taxon>
        <taxon>Tilletiopsis</taxon>
    </lineage>
</organism>
<dbReference type="EMBL" id="KZ819301">
    <property type="protein sequence ID" value="PWN96130.1"/>
    <property type="molecule type" value="Genomic_DNA"/>
</dbReference>
<dbReference type="Pfam" id="PF13012">
    <property type="entry name" value="MitMem_reg"/>
    <property type="match status" value="1"/>
</dbReference>
<dbReference type="GeneID" id="37270688"/>
<evidence type="ECO:0000256" key="2">
    <source>
        <dbReference type="RuleBase" id="RU367006"/>
    </source>
</evidence>
<dbReference type="InterPro" id="IPR033859">
    <property type="entry name" value="MPN_CSN6"/>
</dbReference>
<evidence type="ECO:0000259" key="4">
    <source>
        <dbReference type="SMART" id="SM00232"/>
    </source>
</evidence>